<protein>
    <submittedName>
        <fullName evidence="1">Uncharacterized protein</fullName>
    </submittedName>
</protein>
<dbReference type="InterPro" id="IPR052637">
    <property type="entry name" value="KLHDC3-like"/>
</dbReference>
<dbReference type="SUPFAM" id="SSF117281">
    <property type="entry name" value="Kelch motif"/>
    <property type="match status" value="1"/>
</dbReference>
<dbReference type="GO" id="GO:0003682">
    <property type="term" value="F:chromatin binding"/>
    <property type="evidence" value="ECO:0007669"/>
    <property type="project" value="InterPro"/>
</dbReference>
<evidence type="ECO:0000313" key="1">
    <source>
        <dbReference type="EMBL" id="GCB68685.1"/>
    </source>
</evidence>
<evidence type="ECO:0000313" key="2">
    <source>
        <dbReference type="Proteomes" id="UP000288216"/>
    </source>
</evidence>
<dbReference type="InterPro" id="IPR015915">
    <property type="entry name" value="Kelch-typ_b-propeller"/>
</dbReference>
<dbReference type="Proteomes" id="UP000288216">
    <property type="component" value="Unassembled WGS sequence"/>
</dbReference>
<dbReference type="AlphaFoldDB" id="A0A401P6D4"/>
<keyword evidence="2" id="KW-1185">Reference proteome</keyword>
<proteinExistence type="predicted"/>
<dbReference type="Gene3D" id="2.120.10.80">
    <property type="entry name" value="Kelch-type beta propeller"/>
    <property type="match status" value="1"/>
</dbReference>
<organism evidence="1 2">
    <name type="scientific">Scyliorhinus torazame</name>
    <name type="common">Cloudy catshark</name>
    <name type="synonym">Catulus torazame</name>
    <dbReference type="NCBI Taxonomy" id="75743"/>
    <lineage>
        <taxon>Eukaryota</taxon>
        <taxon>Metazoa</taxon>
        <taxon>Chordata</taxon>
        <taxon>Craniata</taxon>
        <taxon>Vertebrata</taxon>
        <taxon>Chondrichthyes</taxon>
        <taxon>Elasmobranchii</taxon>
        <taxon>Galeomorphii</taxon>
        <taxon>Galeoidea</taxon>
        <taxon>Carcharhiniformes</taxon>
        <taxon>Scyliorhinidae</taxon>
        <taxon>Scyliorhinus</taxon>
    </lineage>
</organism>
<dbReference type="GO" id="GO:0005737">
    <property type="term" value="C:cytoplasm"/>
    <property type="evidence" value="ECO:0007669"/>
    <property type="project" value="TreeGrafter"/>
</dbReference>
<dbReference type="PANTHER" id="PTHR46461:SF4">
    <property type="entry name" value="LEUCINE-ZIPPER-LIKE TRANSCRIPTIONAL REGULATOR 1"/>
    <property type="match status" value="1"/>
</dbReference>
<dbReference type="EMBL" id="BFAA01004502">
    <property type="protein sequence ID" value="GCB68685.1"/>
    <property type="molecule type" value="Genomic_DNA"/>
</dbReference>
<dbReference type="OrthoDB" id="432528at2759"/>
<dbReference type="PANTHER" id="PTHR46461">
    <property type="entry name" value="KELCH DOMAIN-CONTAINING PROTEIN 3"/>
    <property type="match status" value="1"/>
</dbReference>
<gene>
    <name evidence="1" type="ORF">scyTo_0010439</name>
</gene>
<comment type="caution">
    <text evidence="1">The sequence shown here is derived from an EMBL/GenBank/DDBJ whole genome shotgun (WGS) entry which is preliminary data.</text>
</comment>
<dbReference type="STRING" id="75743.A0A401P6D4"/>
<reference evidence="1 2" key="1">
    <citation type="journal article" date="2018" name="Nat. Ecol. Evol.">
        <title>Shark genomes provide insights into elasmobranch evolution and the origin of vertebrates.</title>
        <authorList>
            <person name="Hara Y"/>
            <person name="Yamaguchi K"/>
            <person name="Onimaru K"/>
            <person name="Kadota M"/>
            <person name="Koyanagi M"/>
            <person name="Keeley SD"/>
            <person name="Tatsumi K"/>
            <person name="Tanaka K"/>
            <person name="Motone F"/>
            <person name="Kageyama Y"/>
            <person name="Nozu R"/>
            <person name="Adachi N"/>
            <person name="Nishimura O"/>
            <person name="Nakagawa R"/>
            <person name="Tanegashima C"/>
            <person name="Kiyatake I"/>
            <person name="Matsumoto R"/>
            <person name="Murakumo K"/>
            <person name="Nishida K"/>
            <person name="Terakita A"/>
            <person name="Kuratani S"/>
            <person name="Sato K"/>
            <person name="Hyodo S Kuraku.S."/>
        </authorList>
    </citation>
    <scope>NUCLEOTIDE SEQUENCE [LARGE SCALE GENOMIC DNA]</scope>
</reference>
<dbReference type="Pfam" id="PF24681">
    <property type="entry name" value="Kelch_KLHDC2_KLHL20_DRC7"/>
    <property type="match status" value="1"/>
</dbReference>
<sequence length="449" mass="49927">MVSSNVIIMQSPKTPNDWEELDDVAGTAPEELEEPSLVAHEGMIYVFGGMMDSAYTQGKTPLWIYDIGGVRWTRWQKTVLSAVTKQVPRNRKGHTAVVFEAQMYVYGGYVDIKGPSQEFWSFNFDAKDWCPVAIPCGDVGPGPRYSHSAAVYKRGMYLFGGLVGLVEQNDFWKWDFNSGTWSRIRARSGPHQLVGHSAVVYQDSMLIFGGGRDHNNSDNSLWKFYLKAQTWERLSPATDTSPPPRIYHCTIGVGPSFQEKHADKSSRTTPAPSFICQDSSVSLQDTCNGKPLAALKGACCLNFSTQLPGSCSPSSIKLRAKKTYSNIEMKTFSVRCTESRENLLSLTAPEGEWQCENGHHLPIQSEEQLPADDSIEEHSDNGVSAEARTLCLDQGEVTLHSRDSLPEVLLIVGGAAIPAEYLQHFVFTSPEQRCVFTSPEQRRPGRFRV</sequence>
<accession>A0A401P6D4</accession>
<name>A0A401P6D4_SCYTO</name>